<sequence length="267" mass="28558">MSENLLGEFLRARRELVRPVEAGLPDGPRRRVPGLRREEVAMLAGVSAEYYVRLERGRDRHPSPPVLDALARVLGLDAESRDYLASLAGNALPARGAGPEVCSPAIVAFVERAPAPAFVVGRFMDVLAANGAAHRLHGGMPANVLRHLFLDPGSRALYPDWAELAAEAVGSTRGAAVRYLDDPRLTRLVGELSLKSAEFARLWARHGVRSKSAGTKRIAVPLADGGRETVTVGWEALEVASAPGQVVVTYHAAAGSRSERVLAALSR</sequence>
<dbReference type="Pfam" id="PF17765">
    <property type="entry name" value="MLTR_LBD"/>
    <property type="match status" value="1"/>
</dbReference>
<dbReference type="PANTHER" id="PTHR35010">
    <property type="entry name" value="BLL4672 PROTEIN-RELATED"/>
    <property type="match status" value="1"/>
</dbReference>
<proteinExistence type="predicted"/>
<accession>A0A2T0R2T1</accession>
<name>A0A2T0R2T1_9ACTN</name>
<dbReference type="SUPFAM" id="SSF47413">
    <property type="entry name" value="lambda repressor-like DNA-binding domains"/>
    <property type="match status" value="1"/>
</dbReference>
<dbReference type="PANTHER" id="PTHR35010:SF2">
    <property type="entry name" value="BLL4672 PROTEIN"/>
    <property type="match status" value="1"/>
</dbReference>
<dbReference type="Pfam" id="PF13560">
    <property type="entry name" value="HTH_31"/>
    <property type="match status" value="1"/>
</dbReference>
<dbReference type="InterPro" id="IPR041413">
    <property type="entry name" value="MLTR_LBD"/>
</dbReference>
<dbReference type="InterPro" id="IPR010982">
    <property type="entry name" value="Lambda_DNA-bd_dom_sf"/>
</dbReference>
<dbReference type="SMART" id="SM00530">
    <property type="entry name" value="HTH_XRE"/>
    <property type="match status" value="1"/>
</dbReference>
<dbReference type="GO" id="GO:0003677">
    <property type="term" value="F:DNA binding"/>
    <property type="evidence" value="ECO:0007669"/>
    <property type="project" value="InterPro"/>
</dbReference>
<dbReference type="CDD" id="cd00093">
    <property type="entry name" value="HTH_XRE"/>
    <property type="match status" value="1"/>
</dbReference>
<dbReference type="Gene3D" id="3.30.450.180">
    <property type="match status" value="1"/>
</dbReference>
<evidence type="ECO:0000313" key="3">
    <source>
        <dbReference type="Proteomes" id="UP000238083"/>
    </source>
</evidence>
<gene>
    <name evidence="2" type="ORF">CLV37_107204</name>
</gene>
<dbReference type="RefSeq" id="WP_106211780.1">
    <property type="nucleotide sequence ID" value="NZ_PVZF01000007.1"/>
</dbReference>
<dbReference type="Proteomes" id="UP000238083">
    <property type="component" value="Unassembled WGS sequence"/>
</dbReference>
<evidence type="ECO:0000259" key="1">
    <source>
        <dbReference type="PROSITE" id="PS50943"/>
    </source>
</evidence>
<dbReference type="PROSITE" id="PS50943">
    <property type="entry name" value="HTH_CROC1"/>
    <property type="match status" value="1"/>
</dbReference>
<organism evidence="2 3">
    <name type="scientific">Kineococcus rhizosphaerae</name>
    <dbReference type="NCBI Taxonomy" id="559628"/>
    <lineage>
        <taxon>Bacteria</taxon>
        <taxon>Bacillati</taxon>
        <taxon>Actinomycetota</taxon>
        <taxon>Actinomycetes</taxon>
        <taxon>Kineosporiales</taxon>
        <taxon>Kineosporiaceae</taxon>
        <taxon>Kineococcus</taxon>
    </lineage>
</organism>
<comment type="caution">
    <text evidence="2">The sequence shown here is derived from an EMBL/GenBank/DDBJ whole genome shotgun (WGS) entry which is preliminary data.</text>
</comment>
<dbReference type="InterPro" id="IPR001387">
    <property type="entry name" value="Cro/C1-type_HTH"/>
</dbReference>
<feature type="domain" description="HTH cro/C1-type" evidence="1">
    <location>
        <begin position="34"/>
        <end position="81"/>
    </location>
</feature>
<dbReference type="EMBL" id="PVZF01000007">
    <property type="protein sequence ID" value="PRY14085.1"/>
    <property type="molecule type" value="Genomic_DNA"/>
</dbReference>
<dbReference type="Gene3D" id="1.10.260.40">
    <property type="entry name" value="lambda repressor-like DNA-binding domains"/>
    <property type="match status" value="1"/>
</dbReference>
<dbReference type="OrthoDB" id="3518652at2"/>
<reference evidence="2 3" key="1">
    <citation type="submission" date="2018-03" db="EMBL/GenBank/DDBJ databases">
        <title>Genomic Encyclopedia of Archaeal and Bacterial Type Strains, Phase II (KMG-II): from individual species to whole genera.</title>
        <authorList>
            <person name="Goeker M."/>
        </authorList>
    </citation>
    <scope>NUCLEOTIDE SEQUENCE [LARGE SCALE GENOMIC DNA]</scope>
    <source>
        <strain evidence="2 3">DSM 19711</strain>
    </source>
</reference>
<evidence type="ECO:0000313" key="2">
    <source>
        <dbReference type="EMBL" id="PRY14085.1"/>
    </source>
</evidence>
<dbReference type="AlphaFoldDB" id="A0A2T0R2T1"/>
<protein>
    <submittedName>
        <fullName evidence="2">Helix-turn-helix protein</fullName>
    </submittedName>
</protein>
<keyword evidence="3" id="KW-1185">Reference proteome</keyword>